<dbReference type="SUPFAM" id="SSF82185">
    <property type="entry name" value="Histone H3 K4-specific methyltransferase SET7/9 N-terminal domain"/>
    <property type="match status" value="2"/>
</dbReference>
<gene>
    <name evidence="2" type="ORF">PMALA_083400</name>
</gene>
<dbReference type="Pfam" id="PF02493">
    <property type="entry name" value="MORN"/>
    <property type="match status" value="6"/>
</dbReference>
<protein>
    <recommendedName>
        <fullName evidence="4">MORN repeat protein</fullName>
    </recommendedName>
</protein>
<dbReference type="PANTHER" id="PTHR43215">
    <property type="entry name" value="RADIAL SPOKE HEAD 1 HOMOLOG"/>
    <property type="match status" value="1"/>
</dbReference>
<dbReference type="PANTHER" id="PTHR43215:SF14">
    <property type="entry name" value="RADIAL SPOKE HEAD 1 HOMOLOG"/>
    <property type="match status" value="1"/>
</dbReference>
<dbReference type="EMBL" id="FLQW01007265">
    <property type="protein sequence ID" value="SBT01780.1"/>
    <property type="molecule type" value="Genomic_DNA"/>
</dbReference>
<dbReference type="Gene3D" id="2.20.110.10">
    <property type="entry name" value="Histone H3 K4-specific methyltransferase SET7/9 N-terminal domain"/>
    <property type="match status" value="4"/>
</dbReference>
<proteinExistence type="predicted"/>
<dbReference type="Proteomes" id="UP000078597">
    <property type="component" value="Unassembled WGS sequence"/>
</dbReference>
<evidence type="ECO:0000256" key="1">
    <source>
        <dbReference type="ARBA" id="ARBA00022737"/>
    </source>
</evidence>
<organism evidence="2 3">
    <name type="scientific">Plasmodium malariae</name>
    <dbReference type="NCBI Taxonomy" id="5858"/>
    <lineage>
        <taxon>Eukaryota</taxon>
        <taxon>Sar</taxon>
        <taxon>Alveolata</taxon>
        <taxon>Apicomplexa</taxon>
        <taxon>Aconoidasida</taxon>
        <taxon>Haemosporida</taxon>
        <taxon>Plasmodiidae</taxon>
        <taxon>Plasmodium</taxon>
        <taxon>Plasmodium (Plasmodium)</taxon>
    </lineage>
</organism>
<dbReference type="InterPro" id="IPR003409">
    <property type="entry name" value="MORN"/>
</dbReference>
<accession>A0A1A8XD49</accession>
<dbReference type="SMART" id="SM00698">
    <property type="entry name" value="MORN"/>
    <property type="match status" value="6"/>
</dbReference>
<sequence length="333" mass="38023">MKCCSKNCVNVGIPKKRTNKDKQDEKKESSNYDHLPTTTVTLTDGSIYTGTVQDDKIHGKGILKYPNGEQYEGEFINGKKDGIGKWSDKEGNTYEGSWLDDKKHGYGIYKTKEGLTFEGNFENNIRQGKGTITANDNTRYICFFKDDVEEGEVEFFFSNGDHALGYIKDGYLDKNGRYEFKNGDIYVGNFENGMFHGKGYYKWNDNSSFTVYDGEYFQGKKQGAGKLTKNCGTVLIGEFKDNHLHGEVLEISPQGNQTKGTNYISVHKLMYIFLYSNGNYVKIIEKLEEIINVKEVRAESVANTTIFSDPNMYKKLYEIEKKKKAKIKIQLKK</sequence>
<evidence type="ECO:0008006" key="4">
    <source>
        <dbReference type="Google" id="ProtNLM"/>
    </source>
</evidence>
<dbReference type="VEuPathDB" id="PlasmoDB:PmUG01_12055500"/>
<keyword evidence="1" id="KW-0677">Repeat</keyword>
<dbReference type="AlphaFoldDB" id="A0A1A8XD49"/>
<evidence type="ECO:0000313" key="3">
    <source>
        <dbReference type="Proteomes" id="UP000078597"/>
    </source>
</evidence>
<name>A0A1A8XD49_PLAMA</name>
<evidence type="ECO:0000313" key="2">
    <source>
        <dbReference type="EMBL" id="SBT01780.1"/>
    </source>
</evidence>
<reference evidence="3" key="1">
    <citation type="submission" date="2016-05" db="EMBL/GenBank/DDBJ databases">
        <authorList>
            <person name="Naeem Raeece"/>
        </authorList>
    </citation>
    <scope>NUCLEOTIDE SEQUENCE [LARGE SCALE GENOMIC DNA]</scope>
</reference>